<dbReference type="InterPro" id="IPR019198">
    <property type="entry name" value="Beta_propeller_containing"/>
</dbReference>
<keyword evidence="3" id="KW-1185">Reference proteome</keyword>
<accession>A0A1I6KS14</accession>
<proteinExistence type="predicted"/>
<dbReference type="EMBL" id="FOYZ01000010">
    <property type="protein sequence ID" value="SFR93991.1"/>
    <property type="molecule type" value="Genomic_DNA"/>
</dbReference>
<sequence>MNKKEDQYWEEDYLDMLERAMKEEAEYVEIPESVLPENMLEKLKNVQQTDSKKKKIQLTRILGVAACFIGVVGLSLSAVYFAKERPAEQGIKNTEAIVSEAVSQEVNEGIEKESKQIPVSAKSYDQVYQVLKQVYENGMSESARIFEMYDYAMTADTVEDGVSTGTAELNGSISKTNTQVEDIDEADVIKVDGNYIYYYNCSDASYETYSIDIIKVNGSEMEKAGEIQGSGQCNDFYVTGNQLILFQTVYDNDNTITKILFYDITNRENPVLTHTLTQDGALSTSRLTGGYLYTISQYAPYQLYRIMEDESENVEDCVPSINNAKVEPERIIIPENPDAAGFLVVTAVSLEDTADFKDYKAVISSGDQFYMSKENLYIADTCYAEEGEKDSTQITKLSYADGTIIGEVTGKIDGHIGDTFAMDEYEGNLRVVTTVSIYEEVDSEEEQYMVRMEPYAGISILPIGQTSTTNALFVMDANLNVIGKIENLAEGERVYSARFFGDTGYFVTFRQVDPLFSVDLSNPEKPVIVGELKITGFSEYLHFWSDNLLLGIGNEVDPETNATIGLKLSMFDISDPENVVEKDKIVLENCYSQALYNHKAVLIDPKKNILGFDWSGNYITTDDYKNGYLIYGYDEDQGFTERIKSVSDSECNYFYNNRGVYIGNTLYIVDLNGVITAYDLTTREQTGQIKVN</sequence>
<dbReference type="InterPro" id="IPR011047">
    <property type="entry name" value="Quinoprotein_ADH-like_sf"/>
</dbReference>
<dbReference type="SUPFAM" id="SSF69304">
    <property type="entry name" value="Tricorn protease N-terminal domain"/>
    <property type="match status" value="1"/>
</dbReference>
<keyword evidence="1" id="KW-0472">Membrane</keyword>
<feature type="transmembrane region" description="Helical" evidence="1">
    <location>
        <begin position="61"/>
        <end position="82"/>
    </location>
</feature>
<gene>
    <name evidence="2" type="ORF">SAMN05661086_02641</name>
</gene>
<keyword evidence="1" id="KW-0812">Transmembrane</keyword>
<name>A0A1I6KS14_9FIRM</name>
<dbReference type="Proteomes" id="UP000199659">
    <property type="component" value="Unassembled WGS sequence"/>
</dbReference>
<evidence type="ECO:0000313" key="2">
    <source>
        <dbReference type="EMBL" id="SFR93991.1"/>
    </source>
</evidence>
<dbReference type="AlphaFoldDB" id="A0A1I6KS14"/>
<reference evidence="2 3" key="1">
    <citation type="submission" date="2016-10" db="EMBL/GenBank/DDBJ databases">
        <authorList>
            <person name="de Groot N.N."/>
        </authorList>
    </citation>
    <scope>NUCLEOTIDE SEQUENCE [LARGE SCALE GENOMIC DNA]</scope>
    <source>
        <strain evidence="2 3">743A</strain>
    </source>
</reference>
<evidence type="ECO:0000256" key="1">
    <source>
        <dbReference type="SAM" id="Phobius"/>
    </source>
</evidence>
<keyword evidence="1" id="KW-1133">Transmembrane helix</keyword>
<evidence type="ECO:0000313" key="3">
    <source>
        <dbReference type="Proteomes" id="UP000199659"/>
    </source>
</evidence>
<dbReference type="Pfam" id="PF09826">
    <property type="entry name" value="Beta_propel"/>
    <property type="match status" value="1"/>
</dbReference>
<dbReference type="SUPFAM" id="SSF50998">
    <property type="entry name" value="Quinoprotein alcohol dehydrogenase-like"/>
    <property type="match status" value="1"/>
</dbReference>
<protein>
    <submittedName>
        <fullName evidence="2">Secreted protein containing C-terminal beta-propeller domain</fullName>
    </submittedName>
</protein>
<organism evidence="2 3">
    <name type="scientific">Anaeromicropila populeti</name>
    <dbReference type="NCBI Taxonomy" id="37658"/>
    <lineage>
        <taxon>Bacteria</taxon>
        <taxon>Bacillati</taxon>
        <taxon>Bacillota</taxon>
        <taxon>Clostridia</taxon>
        <taxon>Lachnospirales</taxon>
        <taxon>Lachnospiraceae</taxon>
        <taxon>Anaeromicropila</taxon>
    </lineage>
</organism>
<dbReference type="RefSeq" id="WP_177214727.1">
    <property type="nucleotide sequence ID" value="NZ_FOYZ01000010.1"/>
</dbReference>
<dbReference type="STRING" id="37658.SAMN05661086_02641"/>